<dbReference type="GO" id="GO:0006906">
    <property type="term" value="P:vesicle fusion"/>
    <property type="evidence" value="ECO:0007669"/>
    <property type="project" value="TreeGrafter"/>
</dbReference>
<name>A0A8I6R956_CIMLE</name>
<accession>A0A8I6R956</accession>
<reference evidence="6" key="1">
    <citation type="submission" date="2022-01" db="UniProtKB">
        <authorList>
            <consortium name="EnsemblMetazoa"/>
        </authorList>
    </citation>
    <scope>IDENTIFICATION</scope>
</reference>
<dbReference type="Proteomes" id="UP000494040">
    <property type="component" value="Unassembled WGS sequence"/>
</dbReference>
<dbReference type="GO" id="GO:0005484">
    <property type="term" value="F:SNAP receptor activity"/>
    <property type="evidence" value="ECO:0007669"/>
    <property type="project" value="InterPro"/>
</dbReference>
<dbReference type="InterPro" id="IPR006012">
    <property type="entry name" value="Syntaxin/epimorphin_CS"/>
</dbReference>
<keyword evidence="4" id="KW-0472">Membrane</keyword>
<dbReference type="PANTHER" id="PTHR19957:SF38">
    <property type="entry name" value="LD27581P"/>
    <property type="match status" value="1"/>
</dbReference>
<comment type="subcellular location">
    <subcellularLocation>
        <location evidence="1">Membrane</location>
        <topology evidence="1">Single-pass type IV membrane protein</topology>
    </subcellularLocation>
</comment>
<evidence type="ECO:0000256" key="1">
    <source>
        <dbReference type="ARBA" id="ARBA00004211"/>
    </source>
</evidence>
<dbReference type="CTD" id="39485"/>
<dbReference type="AlphaFoldDB" id="A0A8I6R956"/>
<dbReference type="GO" id="GO:0048278">
    <property type="term" value="P:vesicle docking"/>
    <property type="evidence" value="ECO:0007669"/>
    <property type="project" value="TreeGrafter"/>
</dbReference>
<dbReference type="PROSITE" id="PS50192">
    <property type="entry name" value="T_SNARE"/>
    <property type="match status" value="1"/>
</dbReference>
<evidence type="ECO:0000256" key="3">
    <source>
        <dbReference type="ARBA" id="ARBA00022775"/>
    </source>
</evidence>
<evidence type="ECO:0000313" key="6">
    <source>
        <dbReference type="EnsemblMetazoa" id="XP_014240862.1"/>
    </source>
</evidence>
<dbReference type="OrthoDB" id="75754at2759"/>
<comment type="similarity">
    <text evidence="2">Belongs to the syntaxin family.</text>
</comment>
<dbReference type="InterPro" id="IPR000727">
    <property type="entry name" value="T_SNARE_dom"/>
</dbReference>
<feature type="domain" description="T-SNARE coiled-coil homology" evidence="5">
    <location>
        <begin position="179"/>
        <end position="241"/>
    </location>
</feature>
<dbReference type="GO" id="GO:0006886">
    <property type="term" value="P:intracellular protein transport"/>
    <property type="evidence" value="ECO:0007669"/>
    <property type="project" value="InterPro"/>
</dbReference>
<dbReference type="PANTHER" id="PTHR19957">
    <property type="entry name" value="SYNTAXIN"/>
    <property type="match status" value="1"/>
</dbReference>
<dbReference type="RefSeq" id="XP_014240862.1">
    <property type="nucleotide sequence ID" value="XM_014385376.2"/>
</dbReference>
<dbReference type="GO" id="GO:0012505">
    <property type="term" value="C:endomembrane system"/>
    <property type="evidence" value="ECO:0007669"/>
    <property type="project" value="TreeGrafter"/>
</dbReference>
<evidence type="ECO:0000313" key="7">
    <source>
        <dbReference type="Proteomes" id="UP000494040"/>
    </source>
</evidence>
<evidence type="ECO:0000256" key="2">
    <source>
        <dbReference type="ARBA" id="ARBA00009063"/>
    </source>
</evidence>
<organism evidence="6 7">
    <name type="scientific">Cimex lectularius</name>
    <name type="common">Bed bug</name>
    <name type="synonym">Acanthia lectularia</name>
    <dbReference type="NCBI Taxonomy" id="79782"/>
    <lineage>
        <taxon>Eukaryota</taxon>
        <taxon>Metazoa</taxon>
        <taxon>Ecdysozoa</taxon>
        <taxon>Arthropoda</taxon>
        <taxon>Hexapoda</taxon>
        <taxon>Insecta</taxon>
        <taxon>Pterygota</taxon>
        <taxon>Neoptera</taxon>
        <taxon>Paraneoptera</taxon>
        <taxon>Hemiptera</taxon>
        <taxon>Heteroptera</taxon>
        <taxon>Panheteroptera</taxon>
        <taxon>Cimicomorpha</taxon>
        <taxon>Cimicidae</taxon>
        <taxon>Cimex</taxon>
    </lineage>
</organism>
<dbReference type="EnsemblMetazoa" id="XM_014385376.2">
    <property type="protein sequence ID" value="XP_014240862.1"/>
    <property type="gene ID" value="LOC106661763"/>
</dbReference>
<keyword evidence="3" id="KW-0813">Transport</keyword>
<evidence type="ECO:0000256" key="4">
    <source>
        <dbReference type="SAM" id="Phobius"/>
    </source>
</evidence>
<dbReference type="PROSITE" id="PS00914">
    <property type="entry name" value="SYNTAXIN"/>
    <property type="match status" value="1"/>
</dbReference>
<dbReference type="Gene3D" id="1.20.5.110">
    <property type="match status" value="1"/>
</dbReference>
<keyword evidence="3" id="KW-0532">Neurotransmitter transport</keyword>
<keyword evidence="7" id="KW-1185">Reference proteome</keyword>
<dbReference type="InterPro" id="IPR010989">
    <property type="entry name" value="SNARE"/>
</dbReference>
<keyword evidence="4" id="KW-0812">Transmembrane</keyword>
<protein>
    <recommendedName>
        <fullName evidence="5">t-SNARE coiled-coil homology domain-containing protein</fullName>
    </recommendedName>
</protein>
<sequence>MDRMSGFVPTNYGSTAERVPEVGFSGGGSIYDQKEADALAENVSKIIYSINTERMSLEKSVKFIGTPKDSQELREKMQNTLVSINDKVKRVTLDIKLLKEKMRKGGWQQKLQIQKITETFQESIQMCKPVEELVVAKMRCHMLLSELAILEQNQERFSDSDQLTTSEMRQVTEAIEFETGLLKEREEKMAKIANTIIDINQIMKELGAQVHNQGEDIDRIENAIEDVHVHVTAANEELEKASTYQINLTGMTNSVEDTKEDVAFVKNDDSDIPNCNFNNNNDIKDNRRLETGRRKTVCILLALSLIIGVILTTIIVVTLRDKH</sequence>
<evidence type="ECO:0000259" key="5">
    <source>
        <dbReference type="PROSITE" id="PS50192"/>
    </source>
</evidence>
<dbReference type="GeneID" id="106661763"/>
<dbReference type="EnsemblMetazoa" id="XM_014385377.2">
    <property type="protein sequence ID" value="XP_014240863.1"/>
    <property type="gene ID" value="LOC106661763"/>
</dbReference>
<keyword evidence="4" id="KW-1133">Transmembrane helix</keyword>
<dbReference type="Gene3D" id="1.20.58.70">
    <property type="match status" value="1"/>
</dbReference>
<feature type="transmembrane region" description="Helical" evidence="4">
    <location>
        <begin position="297"/>
        <end position="319"/>
    </location>
</feature>
<dbReference type="KEGG" id="clec:106661763"/>
<dbReference type="GO" id="GO:0006836">
    <property type="term" value="P:neurotransmitter transport"/>
    <property type="evidence" value="ECO:0007669"/>
    <property type="project" value="UniProtKB-KW"/>
</dbReference>
<dbReference type="SMART" id="SM00397">
    <property type="entry name" value="t_SNARE"/>
    <property type="match status" value="1"/>
</dbReference>
<dbReference type="Pfam" id="PF14523">
    <property type="entry name" value="Syntaxin_2"/>
    <property type="match status" value="1"/>
</dbReference>
<dbReference type="SUPFAM" id="SSF47661">
    <property type="entry name" value="t-snare proteins"/>
    <property type="match status" value="1"/>
</dbReference>
<dbReference type="GO" id="GO:0000149">
    <property type="term" value="F:SNARE binding"/>
    <property type="evidence" value="ECO:0007669"/>
    <property type="project" value="TreeGrafter"/>
</dbReference>
<dbReference type="InterPro" id="IPR006011">
    <property type="entry name" value="Syntaxin_N"/>
</dbReference>
<dbReference type="InterPro" id="IPR045242">
    <property type="entry name" value="Syntaxin"/>
</dbReference>
<dbReference type="GO" id="GO:0031201">
    <property type="term" value="C:SNARE complex"/>
    <property type="evidence" value="ECO:0007669"/>
    <property type="project" value="TreeGrafter"/>
</dbReference>
<dbReference type="RefSeq" id="XP_014240863.1">
    <property type="nucleotide sequence ID" value="XM_014385377.2"/>
</dbReference>
<proteinExistence type="inferred from homology"/>